<dbReference type="EMBL" id="JBBNAE010000007">
    <property type="protein sequence ID" value="KAK9108999.1"/>
    <property type="molecule type" value="Genomic_DNA"/>
</dbReference>
<keyword evidence="3" id="KW-1185">Reference proteome</keyword>
<reference evidence="2 3" key="1">
    <citation type="submission" date="2024-01" db="EMBL/GenBank/DDBJ databases">
        <title>Genome assemblies of Stephania.</title>
        <authorList>
            <person name="Yang L."/>
        </authorList>
    </citation>
    <scope>NUCLEOTIDE SEQUENCE [LARGE SCALE GENOMIC DNA]</scope>
    <source>
        <strain evidence="2">QJT</strain>
        <tissue evidence="2">Leaf</tissue>
    </source>
</reference>
<proteinExistence type="inferred from homology"/>
<evidence type="ECO:0008006" key="4">
    <source>
        <dbReference type="Google" id="ProtNLM"/>
    </source>
</evidence>
<comment type="caution">
    <text evidence="2">The sequence shown here is derived from an EMBL/GenBank/DDBJ whole genome shotgun (WGS) entry which is preliminary data.</text>
</comment>
<sequence>MAIRLPGLSQSNRVLRRSVHTSASTVVPKGYIAVYVGEVQKRRFVVPISYLNHPSFQELLNHAVEEFGFDHPMEDLLNQAEDEFGFDHPMGGLTIPCSEDAFIRRADHLNA</sequence>
<dbReference type="Pfam" id="PF02519">
    <property type="entry name" value="Auxin_inducible"/>
    <property type="match status" value="2"/>
</dbReference>
<evidence type="ECO:0000313" key="3">
    <source>
        <dbReference type="Proteomes" id="UP001417504"/>
    </source>
</evidence>
<evidence type="ECO:0000256" key="1">
    <source>
        <dbReference type="ARBA" id="ARBA00006974"/>
    </source>
</evidence>
<dbReference type="PANTHER" id="PTHR31929">
    <property type="entry name" value="SAUR-LIKE AUXIN-RESPONSIVE PROTEIN FAMILY-RELATED"/>
    <property type="match status" value="1"/>
</dbReference>
<dbReference type="InterPro" id="IPR003676">
    <property type="entry name" value="SAUR_fam"/>
</dbReference>
<dbReference type="GO" id="GO:0009733">
    <property type="term" value="P:response to auxin"/>
    <property type="evidence" value="ECO:0007669"/>
    <property type="project" value="InterPro"/>
</dbReference>
<evidence type="ECO:0000313" key="2">
    <source>
        <dbReference type="EMBL" id="KAK9108999.1"/>
    </source>
</evidence>
<dbReference type="AlphaFoldDB" id="A0AAP0NJF6"/>
<organism evidence="2 3">
    <name type="scientific">Stephania japonica</name>
    <dbReference type="NCBI Taxonomy" id="461633"/>
    <lineage>
        <taxon>Eukaryota</taxon>
        <taxon>Viridiplantae</taxon>
        <taxon>Streptophyta</taxon>
        <taxon>Embryophyta</taxon>
        <taxon>Tracheophyta</taxon>
        <taxon>Spermatophyta</taxon>
        <taxon>Magnoliopsida</taxon>
        <taxon>Ranunculales</taxon>
        <taxon>Menispermaceae</taxon>
        <taxon>Menispermoideae</taxon>
        <taxon>Cissampelideae</taxon>
        <taxon>Stephania</taxon>
    </lineage>
</organism>
<protein>
    <recommendedName>
        <fullName evidence="4">Small auxin up regulated protein</fullName>
    </recommendedName>
</protein>
<comment type="similarity">
    <text evidence="1">Belongs to the ARG7 family.</text>
</comment>
<name>A0AAP0NJF6_9MAGN</name>
<dbReference type="Proteomes" id="UP001417504">
    <property type="component" value="Unassembled WGS sequence"/>
</dbReference>
<accession>A0AAP0NJF6</accession>
<gene>
    <name evidence="2" type="ORF">Sjap_017059</name>
</gene>